<evidence type="ECO:0000256" key="1">
    <source>
        <dbReference type="SAM" id="MobiDB-lite"/>
    </source>
</evidence>
<feature type="region of interest" description="Disordered" evidence="1">
    <location>
        <begin position="98"/>
        <end position="121"/>
    </location>
</feature>
<feature type="compositionally biased region" description="Basic and acidic residues" evidence="1">
    <location>
        <begin position="112"/>
        <end position="121"/>
    </location>
</feature>
<reference evidence="2 3" key="1">
    <citation type="journal article" date="2016" name="Sci. Rep.">
        <title>Metabolic traits of an uncultured archaeal lineage -MSBL1- from brine pools of the Red Sea.</title>
        <authorList>
            <person name="Mwirichia R."/>
            <person name="Alam I."/>
            <person name="Rashid M."/>
            <person name="Vinu M."/>
            <person name="Ba-Alawi W."/>
            <person name="Anthony Kamau A."/>
            <person name="Kamanda Ngugi D."/>
            <person name="Goker M."/>
            <person name="Klenk H.P."/>
            <person name="Bajic V."/>
            <person name="Stingl U."/>
        </authorList>
    </citation>
    <scope>NUCLEOTIDE SEQUENCE [LARGE SCALE GENOMIC DNA]</scope>
    <source>
        <strain evidence="2">SCGC-AAA261F17</strain>
    </source>
</reference>
<sequence>MFELDLDSEWVTLKTKRGEENIHIPIKIPNKSYYERLDEDKITSIRLCKRDDQFTFHLMQKIGGRGSPAQNNQDSGVYALTIDLGERHLATEASVKITPNGETSGKPVQRVGFHDDSHGKRQAYREHHIRRKMQNQGKSSTILRHNWRAKNVRRERVQQITNRIAKRVEQAQVEGLETLAFVGNLHTPIPKNRGSLSRRLNSFPRAELRDTLIYKLAKLGVRVEMIPWHGV</sequence>
<accession>A0A133V5K2</accession>
<evidence type="ECO:0000313" key="2">
    <source>
        <dbReference type="EMBL" id="KXB01719.1"/>
    </source>
</evidence>
<name>A0A133V5K2_9EURY</name>
<comment type="caution">
    <text evidence="2">The sequence shown here is derived from an EMBL/GenBank/DDBJ whole genome shotgun (WGS) entry which is preliminary data.</text>
</comment>
<proteinExistence type="predicted"/>
<gene>
    <name evidence="2" type="ORF">AKJ44_02215</name>
</gene>
<dbReference type="AlphaFoldDB" id="A0A133V5K2"/>
<evidence type="ECO:0000313" key="3">
    <source>
        <dbReference type="Proteomes" id="UP000070035"/>
    </source>
</evidence>
<organism evidence="2 3">
    <name type="scientific">candidate division MSBL1 archaeon SCGC-AAA261F17</name>
    <dbReference type="NCBI Taxonomy" id="1698274"/>
    <lineage>
        <taxon>Archaea</taxon>
        <taxon>Methanobacteriati</taxon>
        <taxon>Methanobacteriota</taxon>
        <taxon>candidate division MSBL1</taxon>
    </lineage>
</organism>
<keyword evidence="3" id="KW-1185">Reference proteome</keyword>
<dbReference type="EMBL" id="LHXY01000029">
    <property type="protein sequence ID" value="KXB01719.1"/>
    <property type="molecule type" value="Genomic_DNA"/>
</dbReference>
<dbReference type="Proteomes" id="UP000070035">
    <property type="component" value="Unassembled WGS sequence"/>
</dbReference>
<protein>
    <submittedName>
        <fullName evidence="2">Uncharacterized protein</fullName>
    </submittedName>
</protein>